<reference evidence="9 10" key="1">
    <citation type="submission" date="2024-09" db="EMBL/GenBank/DDBJ databases">
        <title>Chromosome-scale assembly of Riccia sorocarpa.</title>
        <authorList>
            <person name="Paukszto L."/>
        </authorList>
    </citation>
    <scope>NUCLEOTIDE SEQUENCE [LARGE SCALE GENOMIC DNA]</scope>
    <source>
        <strain evidence="9">LP-2024</strain>
        <tissue evidence="9">Aerial parts of the thallus</tissue>
    </source>
</reference>
<name>A0ABD3GTQ7_9MARC</name>
<organism evidence="9 10">
    <name type="scientific">Riccia sorocarpa</name>
    <dbReference type="NCBI Taxonomy" id="122646"/>
    <lineage>
        <taxon>Eukaryota</taxon>
        <taxon>Viridiplantae</taxon>
        <taxon>Streptophyta</taxon>
        <taxon>Embryophyta</taxon>
        <taxon>Marchantiophyta</taxon>
        <taxon>Marchantiopsida</taxon>
        <taxon>Marchantiidae</taxon>
        <taxon>Marchantiales</taxon>
        <taxon>Ricciaceae</taxon>
        <taxon>Riccia</taxon>
    </lineage>
</organism>
<evidence type="ECO:0000313" key="10">
    <source>
        <dbReference type="Proteomes" id="UP001633002"/>
    </source>
</evidence>
<evidence type="ECO:0000256" key="4">
    <source>
        <dbReference type="ARBA" id="ARBA00023242"/>
    </source>
</evidence>
<dbReference type="AlphaFoldDB" id="A0ABD3GTQ7"/>
<feature type="domain" description="HPt" evidence="8">
    <location>
        <begin position="149"/>
        <end position="251"/>
    </location>
</feature>
<feature type="compositionally biased region" description="Low complexity" evidence="7">
    <location>
        <begin position="22"/>
        <end position="43"/>
    </location>
</feature>
<dbReference type="InterPro" id="IPR036641">
    <property type="entry name" value="HPT_dom_sf"/>
</dbReference>
<dbReference type="InterPro" id="IPR045871">
    <property type="entry name" value="AHP1-5/YPD1"/>
</dbReference>
<dbReference type="Pfam" id="PF01627">
    <property type="entry name" value="Hpt"/>
    <property type="match status" value="1"/>
</dbReference>
<dbReference type="PANTHER" id="PTHR28242">
    <property type="entry name" value="PHOSPHORELAY INTERMEDIATE PROTEIN YPD1"/>
    <property type="match status" value="1"/>
</dbReference>
<keyword evidence="4" id="KW-0539">Nucleus</keyword>
<dbReference type="InterPro" id="IPR008207">
    <property type="entry name" value="Sig_transdc_His_kin_Hpt_dom"/>
</dbReference>
<keyword evidence="3 6" id="KW-0902">Two-component regulatory system</keyword>
<evidence type="ECO:0000256" key="3">
    <source>
        <dbReference type="ARBA" id="ARBA00023012"/>
    </source>
</evidence>
<feature type="modified residue" description="Phosphohistidine" evidence="5">
    <location>
        <position position="190"/>
    </location>
</feature>
<proteinExistence type="predicted"/>
<accession>A0ABD3GTQ7</accession>
<dbReference type="GO" id="GO:0005634">
    <property type="term" value="C:nucleus"/>
    <property type="evidence" value="ECO:0007669"/>
    <property type="project" value="UniProtKB-SubCell"/>
</dbReference>
<gene>
    <name evidence="9" type="ORF">R1sor_024441</name>
</gene>
<evidence type="ECO:0000256" key="7">
    <source>
        <dbReference type="SAM" id="MobiDB-lite"/>
    </source>
</evidence>
<keyword evidence="1" id="KW-0963">Cytoplasm</keyword>
<evidence type="ECO:0000313" key="9">
    <source>
        <dbReference type="EMBL" id="KAL3681485.1"/>
    </source>
</evidence>
<dbReference type="CDD" id="cd00088">
    <property type="entry name" value="HPT"/>
    <property type="match status" value="1"/>
</dbReference>
<evidence type="ECO:0000256" key="1">
    <source>
        <dbReference type="ARBA" id="ARBA00022490"/>
    </source>
</evidence>
<dbReference type="GO" id="GO:0043424">
    <property type="term" value="F:protein histidine kinase binding"/>
    <property type="evidence" value="ECO:0007669"/>
    <property type="project" value="UniProtKB-UniRule"/>
</dbReference>
<comment type="function">
    <text evidence="6">Functions as a two-component phosphorelay mediators between cytokinin sensor histidine kinases and response regulators (B-type ARRs). Plays an important role in propagating cytokinin signal transduction.</text>
</comment>
<dbReference type="GO" id="GO:0009927">
    <property type="term" value="F:histidine phosphotransfer kinase activity"/>
    <property type="evidence" value="ECO:0007669"/>
    <property type="project" value="UniProtKB-UniRule"/>
</dbReference>
<dbReference type="GO" id="GO:0000160">
    <property type="term" value="P:phosphorelay signal transduction system"/>
    <property type="evidence" value="ECO:0007669"/>
    <property type="project" value="UniProtKB-UniRule"/>
</dbReference>
<dbReference type="PANTHER" id="PTHR28242:SF52">
    <property type="entry name" value="PHOSPHORELAY INTERMEDIATE PROTEIN YPD1"/>
    <property type="match status" value="1"/>
</dbReference>
<dbReference type="Gene3D" id="1.20.120.160">
    <property type="entry name" value="HPT domain"/>
    <property type="match status" value="1"/>
</dbReference>
<feature type="region of interest" description="Disordered" evidence="7">
    <location>
        <begin position="1"/>
        <end position="81"/>
    </location>
</feature>
<protein>
    <recommendedName>
        <fullName evidence="6">Histidine-containing phosphotransfer protein</fullName>
    </recommendedName>
</protein>
<keyword evidence="10" id="KW-1185">Reference proteome</keyword>
<dbReference type="GO" id="GO:0005829">
    <property type="term" value="C:cytosol"/>
    <property type="evidence" value="ECO:0007669"/>
    <property type="project" value="UniProtKB-SubCell"/>
</dbReference>
<keyword evidence="2 6" id="KW-0932">Cytokinin signaling pathway</keyword>
<dbReference type="FunFam" id="1.20.120.160:FF:000001">
    <property type="entry name" value="Histidine-containing phosphotransfer protein 1"/>
    <property type="match status" value="1"/>
</dbReference>
<sequence length="262" mass="28031">MPASPASSHLPEGQRRGGAAGGSSVSSLPSSVSSSVASGSALVDRSTERGGSLRGVDDLTTSRPYSSISTADSSSSATSWEVGRAGASVPSVGMLREHESLVAPSRGSPLVMDVTRLQQQLIEYTDGLFAEGLLDDQFNQLQLLQDANNPDFVAEVVSLFFEDSEKLLDQLTEALETEPIDYKKVDAHVHQFKGSSSSIGAQRVKTACVAFRTFCEEENREGCRQALAQVKNEFFLVKSKLDLLLQMEQQILAAGGTLPTME</sequence>
<evidence type="ECO:0000256" key="2">
    <source>
        <dbReference type="ARBA" id="ARBA00022864"/>
    </source>
</evidence>
<evidence type="ECO:0000259" key="8">
    <source>
        <dbReference type="PROSITE" id="PS50894"/>
    </source>
</evidence>
<dbReference type="GO" id="GO:0009736">
    <property type="term" value="P:cytokinin-activated signaling pathway"/>
    <property type="evidence" value="ECO:0007669"/>
    <property type="project" value="UniProtKB-KW"/>
</dbReference>
<evidence type="ECO:0000256" key="6">
    <source>
        <dbReference type="RuleBase" id="RU369004"/>
    </source>
</evidence>
<dbReference type="Proteomes" id="UP001633002">
    <property type="component" value="Unassembled WGS sequence"/>
</dbReference>
<evidence type="ECO:0000256" key="5">
    <source>
        <dbReference type="PROSITE-ProRule" id="PRU00110"/>
    </source>
</evidence>
<dbReference type="SUPFAM" id="SSF47226">
    <property type="entry name" value="Histidine-containing phosphotransfer domain, HPT domain"/>
    <property type="match status" value="1"/>
</dbReference>
<dbReference type="EMBL" id="JBJQOH010000007">
    <property type="protein sequence ID" value="KAL3681485.1"/>
    <property type="molecule type" value="Genomic_DNA"/>
</dbReference>
<comment type="domain">
    <text evidence="6">Histidine-containing phosphotransfer domain (HPt) contains an active histidine that mediates the phosphotransfer.</text>
</comment>
<dbReference type="PROSITE" id="PS50894">
    <property type="entry name" value="HPT"/>
    <property type="match status" value="1"/>
</dbReference>
<comment type="subcellular location">
    <subcellularLocation>
        <location evidence="6">Cytoplasm</location>
        <location evidence="6">Cytosol</location>
    </subcellularLocation>
    <subcellularLocation>
        <location evidence="6">Nucleus</location>
    </subcellularLocation>
</comment>
<feature type="compositionally biased region" description="Low complexity" evidence="7">
    <location>
        <begin position="66"/>
        <end position="79"/>
    </location>
</feature>
<comment type="caution">
    <text evidence="9">The sequence shown here is derived from an EMBL/GenBank/DDBJ whole genome shotgun (WGS) entry which is preliminary data.</text>
</comment>
<keyword evidence="5" id="KW-0597">Phosphoprotein</keyword>